<keyword evidence="2" id="KW-1185">Reference proteome</keyword>
<sequence length="230" mass="25902">MSQQAHAQRPDSTVLHYTGQLTGALSAGGVYRTLLTTSHALNVSRGLHFGLPLTGTFTFGKQERRLKERELTFNATPYYWKGRFRAYGLGGYERSNLRGIDYRVQVGAGPGWALYTDSLGQREIALSNLLIREATYFTDGSQRVVTRSSLRLKLFYTHRLFTLSANTFYQPALPTVSDFRVSQLTTLALRLTRRLAVNFTSNYTHESRVLAGKNPDNYNLTVGLSYTNTK</sequence>
<dbReference type="EMBL" id="BAABHA010000007">
    <property type="protein sequence ID" value="GAA4383083.1"/>
    <property type="molecule type" value="Genomic_DNA"/>
</dbReference>
<reference evidence="2" key="1">
    <citation type="journal article" date="2019" name="Int. J. Syst. Evol. Microbiol.">
        <title>The Global Catalogue of Microorganisms (GCM) 10K type strain sequencing project: providing services to taxonomists for standard genome sequencing and annotation.</title>
        <authorList>
            <consortium name="The Broad Institute Genomics Platform"/>
            <consortium name="The Broad Institute Genome Sequencing Center for Infectious Disease"/>
            <person name="Wu L."/>
            <person name="Ma J."/>
        </authorList>
    </citation>
    <scope>NUCLEOTIDE SEQUENCE [LARGE SCALE GENOMIC DNA]</scope>
    <source>
        <strain evidence="2">JCM 17924</strain>
    </source>
</reference>
<organism evidence="1 2">
    <name type="scientific">Hymenobacter koreensis</name>
    <dbReference type="NCBI Taxonomy" id="1084523"/>
    <lineage>
        <taxon>Bacteria</taxon>
        <taxon>Pseudomonadati</taxon>
        <taxon>Bacteroidota</taxon>
        <taxon>Cytophagia</taxon>
        <taxon>Cytophagales</taxon>
        <taxon>Hymenobacteraceae</taxon>
        <taxon>Hymenobacter</taxon>
    </lineage>
</organism>
<gene>
    <name evidence="1" type="ORF">GCM10023186_23940</name>
</gene>
<dbReference type="InterPro" id="IPR007433">
    <property type="entry name" value="DUF481"/>
</dbReference>
<dbReference type="Proteomes" id="UP001500454">
    <property type="component" value="Unassembled WGS sequence"/>
</dbReference>
<evidence type="ECO:0000313" key="2">
    <source>
        <dbReference type="Proteomes" id="UP001500454"/>
    </source>
</evidence>
<dbReference type="Pfam" id="PF04338">
    <property type="entry name" value="DUF481"/>
    <property type="match status" value="1"/>
</dbReference>
<accession>A0ABP8J136</accession>
<dbReference type="RefSeq" id="WP_345224479.1">
    <property type="nucleotide sequence ID" value="NZ_BAABHA010000007.1"/>
</dbReference>
<evidence type="ECO:0008006" key="3">
    <source>
        <dbReference type="Google" id="ProtNLM"/>
    </source>
</evidence>
<evidence type="ECO:0000313" key="1">
    <source>
        <dbReference type="EMBL" id="GAA4383083.1"/>
    </source>
</evidence>
<proteinExistence type="predicted"/>
<comment type="caution">
    <text evidence="1">The sequence shown here is derived from an EMBL/GenBank/DDBJ whole genome shotgun (WGS) entry which is preliminary data.</text>
</comment>
<protein>
    <recommendedName>
        <fullName evidence="3">DUF481 domain-containing protein</fullName>
    </recommendedName>
</protein>
<name>A0ABP8J136_9BACT</name>